<dbReference type="Ensembl" id="ENSLACT00000004646.1">
    <property type="protein sequence ID" value="ENSLACP00000004607.1"/>
    <property type="gene ID" value="ENSLACG00000004102.1"/>
</dbReference>
<reference evidence="3" key="1">
    <citation type="submission" date="2011-08" db="EMBL/GenBank/DDBJ databases">
        <title>The draft genome of Latimeria chalumnae.</title>
        <authorList>
            <person name="Di Palma F."/>
            <person name="Alfoldi J."/>
            <person name="Johnson J."/>
            <person name="Berlin A."/>
            <person name="Gnerre S."/>
            <person name="Jaffe D."/>
            <person name="MacCallum I."/>
            <person name="Young S."/>
            <person name="Walker B.J."/>
            <person name="Lander E."/>
            <person name="Lindblad-Toh K."/>
        </authorList>
    </citation>
    <scope>NUCLEOTIDE SEQUENCE [LARGE SCALE GENOMIC DNA]</scope>
    <source>
        <strain evidence="3">Wild caught</strain>
    </source>
</reference>
<feature type="compositionally biased region" description="Basic and acidic residues" evidence="1">
    <location>
        <begin position="592"/>
        <end position="613"/>
    </location>
</feature>
<proteinExistence type="predicted"/>
<organism evidence="2 3">
    <name type="scientific">Latimeria chalumnae</name>
    <name type="common">Coelacanth</name>
    <dbReference type="NCBI Taxonomy" id="7897"/>
    <lineage>
        <taxon>Eukaryota</taxon>
        <taxon>Metazoa</taxon>
        <taxon>Chordata</taxon>
        <taxon>Craniata</taxon>
        <taxon>Vertebrata</taxon>
        <taxon>Euteleostomi</taxon>
        <taxon>Coelacanthiformes</taxon>
        <taxon>Coelacanthidae</taxon>
        <taxon>Latimeria</taxon>
    </lineage>
</organism>
<sequence length="797" mass="91401">MPPYQSGGREHGTHVYFKDVNVILTGLFSASELQEYLRGPALEIEVHDRDRKIEHQPKKLGLFGTDPDDEKLSNVGLVTSKHTVHNPFGDQKKPWDPYGIAKVDLSELVLGEKCLNVSVPILSCPTPDSRGCYRDGKIAEFATSKDCPQTLPFSSGHYIESNSQIKLRIELPYGLPDKFQTTETETQDYHFSRIICILDYDNTKLSYSLLTEIIAINAEALHLKSYPKYVLEAALSSYKLKPEQKQSLELDIITGFHVLDGAIHLFVLEGLRNKSINRLWEKLQSRSVSYSEKGRLDILYNSDLCFHQRLYADLSVSLCHVCLHEPLSVIVRQPLLYVRDMVPHACFQALSKLDYICQIKKLKEAVQRKLFPSAKMIKLMSREFGVPISYDSIINQKVPPNSAKLPTEKMLPGYSKAKAAQPVIDTYNAKYTEWKQEVGDQMQDHIQNNIDAVHQLNRKLQRPKVETITGVPNDSEQVYNYSSQALNSTEQAKELLRREMAKNSGWTPLLLRFRYPGFKSSIESNEHPKMLNEMEIEELRKPWKENILHANILQPVLSRDRWNWNERHADFELYKKPPRFLNFLPPVTKHHAGNDLKPDQFETAHSNDPKCTDTPLVDDKMNVHRRATKTELCTEGSKASNQLDKLQGLLKDAPVKYSLKKPGLVLQSIPALSVMQQSVAEYSSGKVQDKKEVTQAFCPGLYDQHSLKWDKNVIPRYNMKHKMFEELKGANFKVYNCKNPFLYKREVVPLTKEERESTYLFQQSDPPFEPPHPTRNTQRPGNLIQTNTHCGLTFHIS</sequence>
<dbReference type="Proteomes" id="UP000008672">
    <property type="component" value="Unassembled WGS sequence"/>
</dbReference>
<reference evidence="2" key="2">
    <citation type="submission" date="2025-08" db="UniProtKB">
        <authorList>
            <consortium name="Ensembl"/>
        </authorList>
    </citation>
    <scope>IDENTIFICATION</scope>
</reference>
<evidence type="ECO:0000256" key="1">
    <source>
        <dbReference type="SAM" id="MobiDB-lite"/>
    </source>
</evidence>
<gene>
    <name evidence="2" type="primary">CFAP92</name>
</gene>
<dbReference type="GeneTree" id="ENSGT00390000008330"/>
<evidence type="ECO:0000313" key="2">
    <source>
        <dbReference type="Ensembl" id="ENSLACP00000004607.1"/>
    </source>
</evidence>
<feature type="region of interest" description="Disordered" evidence="1">
    <location>
        <begin position="759"/>
        <end position="784"/>
    </location>
</feature>
<dbReference type="EMBL" id="AFYH01187977">
    <property type="status" value="NOT_ANNOTATED_CDS"/>
    <property type="molecule type" value="Genomic_DNA"/>
</dbReference>
<reference evidence="2" key="3">
    <citation type="submission" date="2025-09" db="UniProtKB">
        <authorList>
            <consortium name="Ensembl"/>
        </authorList>
    </citation>
    <scope>IDENTIFICATION</scope>
</reference>
<dbReference type="eggNOG" id="ENOG502QU03">
    <property type="taxonomic scope" value="Eukaryota"/>
</dbReference>
<dbReference type="PANTHER" id="PTHR33667:SF7">
    <property type="entry name" value="RIKEN CDNA 1810020O05 GENE"/>
    <property type="match status" value="1"/>
</dbReference>
<dbReference type="EMBL" id="AFYH01187979">
    <property type="status" value="NOT_ANNOTATED_CDS"/>
    <property type="molecule type" value="Genomic_DNA"/>
</dbReference>
<evidence type="ECO:0000313" key="3">
    <source>
        <dbReference type="Proteomes" id="UP000008672"/>
    </source>
</evidence>
<dbReference type="HOGENOM" id="CLU_009822_1_0_1"/>
<dbReference type="OMA" id="IHAHQEP"/>
<dbReference type="EMBL" id="AFYH01187978">
    <property type="status" value="NOT_ANNOTATED_CDS"/>
    <property type="molecule type" value="Genomic_DNA"/>
</dbReference>
<keyword evidence="3" id="KW-1185">Reference proteome</keyword>
<protein>
    <submittedName>
        <fullName evidence="2">Cilia and flagella associated protein 92 (putative)</fullName>
    </submittedName>
</protein>
<dbReference type="AlphaFoldDB" id="H3A4N6"/>
<accession>H3A4N6</accession>
<dbReference type="InParanoid" id="H3A4N6"/>
<feature type="compositionally biased region" description="Polar residues" evidence="1">
    <location>
        <begin position="774"/>
        <end position="784"/>
    </location>
</feature>
<dbReference type="PANTHER" id="PTHR33667">
    <property type="entry name" value="SI:DKEY-57N24.6"/>
    <property type="match status" value="1"/>
</dbReference>
<feature type="region of interest" description="Disordered" evidence="1">
    <location>
        <begin position="591"/>
        <end position="613"/>
    </location>
</feature>
<dbReference type="STRING" id="7897.ENSLACP00000004607"/>
<name>H3A4N6_LATCH</name>